<evidence type="ECO:0000256" key="4">
    <source>
        <dbReference type="ARBA" id="ARBA00022692"/>
    </source>
</evidence>
<dbReference type="GO" id="GO:0055085">
    <property type="term" value="P:transmembrane transport"/>
    <property type="evidence" value="ECO:0007669"/>
    <property type="project" value="InterPro"/>
</dbReference>
<gene>
    <name evidence="10" type="ORF">BKP35_08870</name>
</gene>
<keyword evidence="2 7" id="KW-0813">Transport</keyword>
<comment type="similarity">
    <text evidence="7">Belongs to the binding-protein-dependent transport system permease family.</text>
</comment>
<feature type="domain" description="ABC transmembrane type-1" evidence="9">
    <location>
        <begin position="93"/>
        <end position="284"/>
    </location>
</feature>
<dbReference type="RefSeq" id="WP_071312986.1">
    <property type="nucleotide sequence ID" value="NZ_MLQQ01000013.1"/>
</dbReference>
<feature type="transmembrane region" description="Helical" evidence="7">
    <location>
        <begin position="128"/>
        <end position="149"/>
    </location>
</feature>
<evidence type="ECO:0000256" key="1">
    <source>
        <dbReference type="ARBA" id="ARBA00004651"/>
    </source>
</evidence>
<name>A0A1S2LNE8_9BACI</name>
<dbReference type="Gene3D" id="1.10.3720.10">
    <property type="entry name" value="MetI-like"/>
    <property type="match status" value="1"/>
</dbReference>
<evidence type="ECO:0000256" key="3">
    <source>
        <dbReference type="ARBA" id="ARBA00022475"/>
    </source>
</evidence>
<dbReference type="SUPFAM" id="SSF161098">
    <property type="entry name" value="MetI-like"/>
    <property type="match status" value="1"/>
</dbReference>
<keyword evidence="4 7" id="KW-0812">Transmembrane</keyword>
<accession>A0A1S2LNE8</accession>
<comment type="caution">
    <text evidence="10">The sequence shown here is derived from an EMBL/GenBank/DDBJ whole genome shotgun (WGS) entry which is preliminary data.</text>
</comment>
<evidence type="ECO:0000256" key="8">
    <source>
        <dbReference type="SAM" id="MobiDB-lite"/>
    </source>
</evidence>
<feature type="transmembrane region" description="Helical" evidence="7">
    <location>
        <begin position="29"/>
        <end position="50"/>
    </location>
</feature>
<dbReference type="PANTHER" id="PTHR43744">
    <property type="entry name" value="ABC TRANSPORTER PERMEASE PROTEIN MG189-RELATED-RELATED"/>
    <property type="match status" value="1"/>
</dbReference>
<keyword evidence="3" id="KW-1003">Cell membrane</keyword>
<reference evidence="10 11" key="1">
    <citation type="submission" date="2016-10" db="EMBL/GenBank/DDBJ databases">
        <title>Draft genome sequences of four alkaliphilic bacteria belonging to the Anaerobacillus genus.</title>
        <authorList>
            <person name="Bassil N.M."/>
            <person name="Lloyd J.R."/>
        </authorList>
    </citation>
    <scope>NUCLEOTIDE SEQUENCE [LARGE SCALE GENOMIC DNA]</scope>
    <source>
        <strain evidence="10 11">DSM 15340</strain>
    </source>
</reference>
<feature type="compositionally biased region" description="Polar residues" evidence="8">
    <location>
        <begin position="1"/>
        <end position="11"/>
    </location>
</feature>
<feature type="transmembrane region" description="Helical" evidence="7">
    <location>
        <begin position="263"/>
        <end position="284"/>
    </location>
</feature>
<dbReference type="Proteomes" id="UP000180098">
    <property type="component" value="Unassembled WGS sequence"/>
</dbReference>
<evidence type="ECO:0000313" key="11">
    <source>
        <dbReference type="Proteomes" id="UP000180098"/>
    </source>
</evidence>
<dbReference type="Pfam" id="PF00528">
    <property type="entry name" value="BPD_transp_1"/>
    <property type="match status" value="1"/>
</dbReference>
<evidence type="ECO:0000256" key="6">
    <source>
        <dbReference type="ARBA" id="ARBA00023136"/>
    </source>
</evidence>
<evidence type="ECO:0000259" key="9">
    <source>
        <dbReference type="PROSITE" id="PS50928"/>
    </source>
</evidence>
<evidence type="ECO:0000256" key="2">
    <source>
        <dbReference type="ARBA" id="ARBA00022448"/>
    </source>
</evidence>
<dbReference type="PROSITE" id="PS50928">
    <property type="entry name" value="ABC_TM1"/>
    <property type="match status" value="1"/>
</dbReference>
<dbReference type="EMBL" id="MLQQ01000013">
    <property type="protein sequence ID" value="OIJ13876.1"/>
    <property type="molecule type" value="Genomic_DNA"/>
</dbReference>
<proteinExistence type="inferred from homology"/>
<keyword evidence="11" id="KW-1185">Reference proteome</keyword>
<dbReference type="InterPro" id="IPR035906">
    <property type="entry name" value="MetI-like_sf"/>
</dbReference>
<sequence length="299" mass="33636">MNEVTVQQEKQQAPKLDPQNSTRSLLSKIGYVTLYTVLGIIAFFQIYPLIWLVSFSLKTNSEVFNDSPFSLPSNPQWGNYLTVWTEGNISLYFFNSVWITATAVVLTVLSASLVTFAITRMQWKLNKVVLGLFMVGIMIPVHSTLIPLFDFFLRVNLIDNPIAIVLTYTAFNLPLTIMILLGFYYTLPREIEEAAVIDGCSVHRIFFQVTLPMTMPVIATTAIINMIYNWNEFIFINTFISSDKYKTLTVGIQNFVGQYMTEWGAIGATLVISILPILIAFFFLSNKIVEGISSGAVKG</sequence>
<evidence type="ECO:0000313" key="10">
    <source>
        <dbReference type="EMBL" id="OIJ13876.1"/>
    </source>
</evidence>
<keyword evidence="6 7" id="KW-0472">Membrane</keyword>
<evidence type="ECO:0000256" key="5">
    <source>
        <dbReference type="ARBA" id="ARBA00022989"/>
    </source>
</evidence>
<dbReference type="AlphaFoldDB" id="A0A1S2LNE8"/>
<keyword evidence="5 7" id="KW-1133">Transmembrane helix</keyword>
<feature type="transmembrane region" description="Helical" evidence="7">
    <location>
        <begin position="205"/>
        <end position="228"/>
    </location>
</feature>
<feature type="transmembrane region" description="Helical" evidence="7">
    <location>
        <begin position="89"/>
        <end position="116"/>
    </location>
</feature>
<dbReference type="PANTHER" id="PTHR43744:SF8">
    <property type="entry name" value="SN-GLYCEROL-3-PHOSPHATE TRANSPORT SYSTEM PERMEASE PROTEIN UGPE"/>
    <property type="match status" value="1"/>
</dbReference>
<dbReference type="GO" id="GO:0005886">
    <property type="term" value="C:plasma membrane"/>
    <property type="evidence" value="ECO:0007669"/>
    <property type="project" value="UniProtKB-SubCell"/>
</dbReference>
<evidence type="ECO:0000256" key="7">
    <source>
        <dbReference type="RuleBase" id="RU363032"/>
    </source>
</evidence>
<comment type="subcellular location">
    <subcellularLocation>
        <location evidence="1 7">Cell membrane</location>
        <topology evidence="1 7">Multi-pass membrane protein</topology>
    </subcellularLocation>
</comment>
<dbReference type="CDD" id="cd06261">
    <property type="entry name" value="TM_PBP2"/>
    <property type="match status" value="1"/>
</dbReference>
<dbReference type="OrthoDB" id="187395at2"/>
<organism evidence="10 11">
    <name type="scientific">Anaerobacillus arseniciselenatis</name>
    <dbReference type="NCBI Taxonomy" id="85682"/>
    <lineage>
        <taxon>Bacteria</taxon>
        <taxon>Bacillati</taxon>
        <taxon>Bacillota</taxon>
        <taxon>Bacilli</taxon>
        <taxon>Bacillales</taxon>
        <taxon>Bacillaceae</taxon>
        <taxon>Anaerobacillus</taxon>
    </lineage>
</organism>
<dbReference type="InterPro" id="IPR000515">
    <property type="entry name" value="MetI-like"/>
</dbReference>
<feature type="region of interest" description="Disordered" evidence="8">
    <location>
        <begin position="1"/>
        <end position="20"/>
    </location>
</feature>
<protein>
    <submittedName>
        <fullName evidence="10">Sugar ABC transporter permease</fullName>
    </submittedName>
</protein>
<feature type="transmembrane region" description="Helical" evidence="7">
    <location>
        <begin position="161"/>
        <end position="185"/>
    </location>
</feature>